<dbReference type="OrthoDB" id="262305at2759"/>
<sequence length="253" mass="27690">MPSPSVAIDSRGLFSGNSSFHTETNQADASYNLSIEELKPISCGERTFSGVAVQAVLLSPSGPLVLQTQFERTTVSQFGAGQPPVSMDPFELPNLLEAYLTHEAHPFEGDASGLLELILWALRLLHSPQPTLFVEWHLQSPHHNPHHTPQAGNFGMSATPFSHSIFFRLLTVYQKFANCQSGAPVGHTSYTDASSVAGAVENTLREFVPCSSTQFFDGKERPLVFVKDMEVTGETERYIGTDTVISSIRTHLN</sequence>
<reference evidence="1 2" key="1">
    <citation type="submission" date="2020-08" db="EMBL/GenBank/DDBJ databases">
        <authorList>
            <person name="Newling K."/>
            <person name="Davey J."/>
            <person name="Forrester S."/>
        </authorList>
    </citation>
    <scope>NUCLEOTIDE SEQUENCE [LARGE SCALE GENOMIC DNA]</scope>
    <source>
        <strain evidence="2">Crithidia deanei Carvalho (ATCC PRA-265)</strain>
    </source>
</reference>
<evidence type="ECO:0000313" key="1">
    <source>
        <dbReference type="EMBL" id="CAD2213345.1"/>
    </source>
</evidence>
<dbReference type="VEuPathDB" id="TriTrypDB:ADEAN_000078600"/>
<proteinExistence type="predicted"/>
<dbReference type="AlphaFoldDB" id="A0A7G2C1E4"/>
<accession>A0A7G2C1E4</accession>
<organism evidence="1 2">
    <name type="scientific">Angomonas deanei</name>
    <dbReference type="NCBI Taxonomy" id="59799"/>
    <lineage>
        <taxon>Eukaryota</taxon>
        <taxon>Discoba</taxon>
        <taxon>Euglenozoa</taxon>
        <taxon>Kinetoplastea</taxon>
        <taxon>Metakinetoplastina</taxon>
        <taxon>Trypanosomatida</taxon>
        <taxon>Trypanosomatidae</taxon>
        <taxon>Strigomonadinae</taxon>
        <taxon>Angomonas</taxon>
    </lineage>
</organism>
<protein>
    <submittedName>
        <fullName evidence="1">Uncharacterized protein</fullName>
    </submittedName>
</protein>
<name>A0A7G2C1E4_9TRYP</name>
<gene>
    <name evidence="1" type="ORF">ADEAN_000078600</name>
</gene>
<dbReference type="EMBL" id="LR877145">
    <property type="protein sequence ID" value="CAD2213345.1"/>
    <property type="molecule type" value="Genomic_DNA"/>
</dbReference>
<dbReference type="Proteomes" id="UP000515908">
    <property type="component" value="Chromosome 01"/>
</dbReference>
<evidence type="ECO:0000313" key="2">
    <source>
        <dbReference type="Proteomes" id="UP000515908"/>
    </source>
</evidence>
<keyword evidence="2" id="KW-1185">Reference proteome</keyword>